<keyword evidence="7 11" id="KW-1133">Transmembrane helix</keyword>
<evidence type="ECO:0000256" key="6">
    <source>
        <dbReference type="ARBA" id="ARBA00022982"/>
    </source>
</evidence>
<dbReference type="GO" id="GO:0016020">
    <property type="term" value="C:membrane"/>
    <property type="evidence" value="ECO:0007669"/>
    <property type="project" value="InterPro"/>
</dbReference>
<keyword evidence="3 10" id="KW-0349">Heme</keyword>
<dbReference type="InterPro" id="IPR009056">
    <property type="entry name" value="Cyt_c-like_dom"/>
</dbReference>
<evidence type="ECO:0000313" key="15">
    <source>
        <dbReference type="Proteomes" id="UP000440224"/>
    </source>
</evidence>
<dbReference type="EMBL" id="WJIE01000012">
    <property type="protein sequence ID" value="MRG96634.1"/>
    <property type="molecule type" value="Genomic_DNA"/>
</dbReference>
<dbReference type="InterPro" id="IPR036150">
    <property type="entry name" value="Cyt_b/b6_C_sf"/>
</dbReference>
<dbReference type="AlphaFoldDB" id="A0A6N7Q2X5"/>
<dbReference type="Pfam" id="PF13442">
    <property type="entry name" value="Cytochrome_CBB3"/>
    <property type="match status" value="1"/>
</dbReference>
<evidence type="ECO:0000256" key="9">
    <source>
        <dbReference type="ARBA" id="ARBA00023136"/>
    </source>
</evidence>
<dbReference type="InterPro" id="IPR036909">
    <property type="entry name" value="Cyt_c-like_dom_sf"/>
</dbReference>
<evidence type="ECO:0000256" key="8">
    <source>
        <dbReference type="ARBA" id="ARBA00023004"/>
    </source>
</evidence>
<evidence type="ECO:0000256" key="5">
    <source>
        <dbReference type="ARBA" id="ARBA00022723"/>
    </source>
</evidence>
<gene>
    <name evidence="14" type="ORF">GF068_32620</name>
</gene>
<dbReference type="SUPFAM" id="SSF46626">
    <property type="entry name" value="Cytochrome c"/>
    <property type="match status" value="1"/>
</dbReference>
<dbReference type="Pfam" id="PF00033">
    <property type="entry name" value="Cytochrome_B"/>
    <property type="match status" value="1"/>
</dbReference>
<evidence type="ECO:0000256" key="4">
    <source>
        <dbReference type="ARBA" id="ARBA00022692"/>
    </source>
</evidence>
<dbReference type="GO" id="GO:0016491">
    <property type="term" value="F:oxidoreductase activity"/>
    <property type="evidence" value="ECO:0007669"/>
    <property type="project" value="InterPro"/>
</dbReference>
<dbReference type="Proteomes" id="UP000440224">
    <property type="component" value="Unassembled WGS sequence"/>
</dbReference>
<keyword evidence="2" id="KW-0813">Transport</keyword>
<keyword evidence="15" id="KW-1185">Reference proteome</keyword>
<evidence type="ECO:0000259" key="12">
    <source>
        <dbReference type="PROSITE" id="PS51002"/>
    </source>
</evidence>
<keyword evidence="8 10" id="KW-0408">Iron</keyword>
<keyword evidence="5 10" id="KW-0479">Metal-binding</keyword>
<feature type="transmembrane region" description="Helical" evidence="11">
    <location>
        <begin position="40"/>
        <end position="67"/>
    </location>
</feature>
<dbReference type="GO" id="GO:0022904">
    <property type="term" value="P:respiratory electron transport chain"/>
    <property type="evidence" value="ECO:0007669"/>
    <property type="project" value="InterPro"/>
</dbReference>
<evidence type="ECO:0000313" key="14">
    <source>
        <dbReference type="EMBL" id="MRG96634.1"/>
    </source>
</evidence>
<feature type="transmembrane region" description="Helical" evidence="11">
    <location>
        <begin position="192"/>
        <end position="215"/>
    </location>
</feature>
<dbReference type="PANTHER" id="PTHR19271:SF16">
    <property type="entry name" value="CYTOCHROME B"/>
    <property type="match status" value="1"/>
</dbReference>
<feature type="transmembrane region" description="Helical" evidence="11">
    <location>
        <begin position="92"/>
        <end position="114"/>
    </location>
</feature>
<feature type="transmembrane region" description="Helical" evidence="11">
    <location>
        <begin position="126"/>
        <end position="146"/>
    </location>
</feature>
<organism evidence="14 15">
    <name type="scientific">Polyangium spumosum</name>
    <dbReference type="NCBI Taxonomy" id="889282"/>
    <lineage>
        <taxon>Bacteria</taxon>
        <taxon>Pseudomonadati</taxon>
        <taxon>Myxococcota</taxon>
        <taxon>Polyangia</taxon>
        <taxon>Polyangiales</taxon>
        <taxon>Polyangiaceae</taxon>
        <taxon>Polyangium</taxon>
    </lineage>
</organism>
<feature type="transmembrane region" description="Helical" evidence="11">
    <location>
        <begin position="317"/>
        <end position="336"/>
    </location>
</feature>
<keyword evidence="4 11" id="KW-0812">Transmembrane</keyword>
<evidence type="ECO:0000256" key="7">
    <source>
        <dbReference type="ARBA" id="ARBA00022989"/>
    </source>
</evidence>
<dbReference type="InterPro" id="IPR005797">
    <property type="entry name" value="Cyt_b/b6_N"/>
</dbReference>
<keyword evidence="9 11" id="KW-0472">Membrane</keyword>
<feature type="domain" description="Cytochrome b/b6 N-terminal region profile" evidence="12">
    <location>
        <begin position="7"/>
        <end position="223"/>
    </location>
</feature>
<sequence length="476" mass="52607">MRPFARLGRWFYDRMQLEPIVHLFTGHKVPPGVHSGKTAWMYVLGFATLVSLLVQVGTGIALVTQYIPSPESAHASLEHLTNATSWGRFVRALHYFGASAMVLFVFLHMARVFLTGSFKFPREMSWISGVFLLVLVMAMGFSGQLLRWDENGVWTVVVGSKFAGRTPLIGRELSELILAGETIGGHTLSRFFALHVFIFPLAIAAIVGLHLFLVFRNGVSEPPKAGRPVDPKTYRKWYHELSERHGADYFPWGMWREVVFAAVLVVTLVALALLVGPKGPGAPADPTVLVTNPQPDWFLRWYYALIWVKPRGLEELVMVWAPVLAPLVLLSIPILAPRGERHPARRPWAILAVGVAVIGFVSLLVLGYRAPWVPAVASDPVPPELFGAAGEPSREGAALFSERGCQLCHTALGRGGHYGPDLTDVARRLSPEEITVRTMNGIRDMPAYRDILTAEELSDLVAFFRAMDGLRAEGPH</sequence>
<dbReference type="GO" id="GO:0009055">
    <property type="term" value="F:electron transfer activity"/>
    <property type="evidence" value="ECO:0007669"/>
    <property type="project" value="InterPro"/>
</dbReference>
<proteinExistence type="predicted"/>
<dbReference type="GO" id="GO:0020037">
    <property type="term" value="F:heme binding"/>
    <property type="evidence" value="ECO:0007669"/>
    <property type="project" value="InterPro"/>
</dbReference>
<evidence type="ECO:0000256" key="11">
    <source>
        <dbReference type="SAM" id="Phobius"/>
    </source>
</evidence>
<accession>A0A6N7Q2X5</accession>
<evidence type="ECO:0000256" key="1">
    <source>
        <dbReference type="ARBA" id="ARBA00004141"/>
    </source>
</evidence>
<dbReference type="SUPFAM" id="SSF81648">
    <property type="entry name" value="a domain/subunit of cytochrome bc1 complex (Ubiquinol-cytochrome c reductase)"/>
    <property type="match status" value="1"/>
</dbReference>
<dbReference type="PANTHER" id="PTHR19271">
    <property type="entry name" value="CYTOCHROME B"/>
    <property type="match status" value="1"/>
</dbReference>
<feature type="domain" description="Cytochrome c" evidence="13">
    <location>
        <begin position="391"/>
        <end position="468"/>
    </location>
</feature>
<evidence type="ECO:0000256" key="2">
    <source>
        <dbReference type="ARBA" id="ARBA00022448"/>
    </source>
</evidence>
<reference evidence="14 15" key="1">
    <citation type="submission" date="2019-10" db="EMBL/GenBank/DDBJ databases">
        <title>A soil myxobacterium in the family Polyangiaceae.</title>
        <authorList>
            <person name="Li Y."/>
            <person name="Wang J."/>
        </authorList>
    </citation>
    <scope>NUCLEOTIDE SEQUENCE [LARGE SCALE GENOMIC DNA]</scope>
    <source>
        <strain evidence="14 15">DSM 14734</strain>
    </source>
</reference>
<dbReference type="SUPFAM" id="SSF81342">
    <property type="entry name" value="Transmembrane di-heme cytochromes"/>
    <property type="match status" value="1"/>
</dbReference>
<evidence type="ECO:0000256" key="10">
    <source>
        <dbReference type="PROSITE-ProRule" id="PRU00433"/>
    </source>
</evidence>
<dbReference type="Gene3D" id="1.10.760.10">
    <property type="entry name" value="Cytochrome c-like domain"/>
    <property type="match status" value="1"/>
</dbReference>
<feature type="transmembrane region" description="Helical" evidence="11">
    <location>
        <begin position="258"/>
        <end position="276"/>
    </location>
</feature>
<dbReference type="InterPro" id="IPR005798">
    <property type="entry name" value="Cyt_b/b6_C"/>
</dbReference>
<evidence type="ECO:0000259" key="13">
    <source>
        <dbReference type="PROSITE" id="PS51007"/>
    </source>
</evidence>
<comment type="subcellular location">
    <subcellularLocation>
        <location evidence="1">Membrane</location>
        <topology evidence="1">Multi-pass membrane protein</topology>
    </subcellularLocation>
</comment>
<dbReference type="PROSITE" id="PS51002">
    <property type="entry name" value="CYTB_NTER"/>
    <property type="match status" value="1"/>
</dbReference>
<dbReference type="OrthoDB" id="9804503at2"/>
<dbReference type="InterPro" id="IPR016174">
    <property type="entry name" value="Di-haem_cyt_TM"/>
</dbReference>
<feature type="transmembrane region" description="Helical" evidence="11">
    <location>
        <begin position="348"/>
        <end position="368"/>
    </location>
</feature>
<evidence type="ECO:0000256" key="3">
    <source>
        <dbReference type="ARBA" id="ARBA00022617"/>
    </source>
</evidence>
<protein>
    <submittedName>
        <fullName evidence="14">C-type cytochrome</fullName>
    </submittedName>
</protein>
<comment type="caution">
    <text evidence="14">The sequence shown here is derived from an EMBL/GenBank/DDBJ whole genome shotgun (WGS) entry which is preliminary data.</text>
</comment>
<dbReference type="InterPro" id="IPR027387">
    <property type="entry name" value="Cytb/b6-like_sf"/>
</dbReference>
<dbReference type="Pfam" id="PF00032">
    <property type="entry name" value="Cytochrom_B_C"/>
    <property type="match status" value="1"/>
</dbReference>
<dbReference type="Gene3D" id="1.20.810.10">
    <property type="entry name" value="Cytochrome Bc1 Complex, Chain C"/>
    <property type="match status" value="1"/>
</dbReference>
<dbReference type="GO" id="GO:0046872">
    <property type="term" value="F:metal ion binding"/>
    <property type="evidence" value="ECO:0007669"/>
    <property type="project" value="UniProtKB-KW"/>
</dbReference>
<dbReference type="PROSITE" id="PS51007">
    <property type="entry name" value="CYTC"/>
    <property type="match status" value="1"/>
</dbReference>
<dbReference type="RefSeq" id="WP_153823438.1">
    <property type="nucleotide sequence ID" value="NZ_WJIE01000012.1"/>
</dbReference>
<keyword evidence="6" id="KW-0249">Electron transport</keyword>
<name>A0A6N7Q2X5_9BACT</name>